<protein>
    <submittedName>
        <fullName evidence="1">Uncharacterized protein</fullName>
    </submittedName>
</protein>
<proteinExistence type="predicted"/>
<gene>
    <name evidence="1" type="ORF">BCR34DRAFT_352892</name>
</gene>
<dbReference type="EMBL" id="MCFA01000074">
    <property type="protein sequence ID" value="ORY10352.1"/>
    <property type="molecule type" value="Genomic_DNA"/>
</dbReference>
<evidence type="ECO:0000313" key="2">
    <source>
        <dbReference type="Proteomes" id="UP000193144"/>
    </source>
</evidence>
<organism evidence="1 2">
    <name type="scientific">Clohesyomyces aquaticus</name>
    <dbReference type="NCBI Taxonomy" id="1231657"/>
    <lineage>
        <taxon>Eukaryota</taxon>
        <taxon>Fungi</taxon>
        <taxon>Dikarya</taxon>
        <taxon>Ascomycota</taxon>
        <taxon>Pezizomycotina</taxon>
        <taxon>Dothideomycetes</taxon>
        <taxon>Pleosporomycetidae</taxon>
        <taxon>Pleosporales</taxon>
        <taxon>Lindgomycetaceae</taxon>
        <taxon>Clohesyomyces</taxon>
    </lineage>
</organism>
<dbReference type="AlphaFoldDB" id="A0A1Y1ZJC5"/>
<name>A0A1Y1ZJC5_9PLEO</name>
<accession>A0A1Y1ZJC5</accession>
<evidence type="ECO:0000313" key="1">
    <source>
        <dbReference type="EMBL" id="ORY10352.1"/>
    </source>
</evidence>
<sequence>MVVGPSAFPLSCSYPTAIPSSPFSCSCQACSPPPLLLTSPASAPTGGRQPACFRSVAQLPNSRDRECAWPGSWCSAVVAVIEGSLLLTRNAPWFQHSPGEGLHRPSANGMQMARNSQWRSLCRLARCPSLCQKYTQYPPSIYPSRSGLVAASRPAL</sequence>
<keyword evidence="2" id="KW-1185">Reference proteome</keyword>
<dbReference type="Proteomes" id="UP000193144">
    <property type="component" value="Unassembled WGS sequence"/>
</dbReference>
<reference evidence="1 2" key="1">
    <citation type="submission" date="2016-07" db="EMBL/GenBank/DDBJ databases">
        <title>Pervasive Adenine N6-methylation of Active Genes in Fungi.</title>
        <authorList>
            <consortium name="DOE Joint Genome Institute"/>
            <person name="Mondo S.J."/>
            <person name="Dannebaum R.O."/>
            <person name="Kuo R.C."/>
            <person name="Labutti K."/>
            <person name="Haridas S."/>
            <person name="Kuo A."/>
            <person name="Salamov A."/>
            <person name="Ahrendt S.R."/>
            <person name="Lipzen A."/>
            <person name="Sullivan W."/>
            <person name="Andreopoulos W.B."/>
            <person name="Clum A."/>
            <person name="Lindquist E."/>
            <person name="Daum C."/>
            <person name="Ramamoorthy G.K."/>
            <person name="Gryganskyi A."/>
            <person name="Culley D."/>
            <person name="Magnuson J.K."/>
            <person name="James T.Y."/>
            <person name="O'Malley M.A."/>
            <person name="Stajich J.E."/>
            <person name="Spatafora J.W."/>
            <person name="Visel A."/>
            <person name="Grigoriev I.V."/>
        </authorList>
    </citation>
    <scope>NUCLEOTIDE SEQUENCE [LARGE SCALE GENOMIC DNA]</scope>
    <source>
        <strain evidence="1 2">CBS 115471</strain>
    </source>
</reference>
<comment type="caution">
    <text evidence="1">The sequence shown here is derived from an EMBL/GenBank/DDBJ whole genome shotgun (WGS) entry which is preliminary data.</text>
</comment>